<feature type="transmembrane region" description="Helical" evidence="1">
    <location>
        <begin position="151"/>
        <end position="170"/>
    </location>
</feature>
<gene>
    <name evidence="2" type="ORF">CBF27_11680</name>
</gene>
<feature type="transmembrane region" description="Helical" evidence="1">
    <location>
        <begin position="65"/>
        <end position="89"/>
    </location>
</feature>
<protein>
    <submittedName>
        <fullName evidence="2">Uncharacterized protein</fullName>
    </submittedName>
</protein>
<dbReference type="AlphaFoldDB" id="A0A430AP55"/>
<reference evidence="2 3" key="1">
    <citation type="submission" date="2017-05" db="EMBL/GenBank/DDBJ databases">
        <title>Vagococcus spp. assemblies.</title>
        <authorList>
            <person name="Gulvik C.A."/>
        </authorList>
    </citation>
    <scope>NUCLEOTIDE SEQUENCE [LARGE SCALE GENOMIC DNA]</scope>
    <source>
        <strain evidence="2 3">LMG 24798</strain>
    </source>
</reference>
<accession>A0A430AP55</accession>
<dbReference type="Proteomes" id="UP000286773">
    <property type="component" value="Unassembled WGS sequence"/>
</dbReference>
<keyword evidence="1" id="KW-0812">Transmembrane</keyword>
<feature type="transmembrane region" description="Helical" evidence="1">
    <location>
        <begin position="95"/>
        <end position="118"/>
    </location>
</feature>
<dbReference type="RefSeq" id="WP_126814527.1">
    <property type="nucleotide sequence ID" value="NZ_NGKC01000015.1"/>
</dbReference>
<evidence type="ECO:0000313" key="2">
    <source>
        <dbReference type="EMBL" id="RSU09950.1"/>
    </source>
</evidence>
<keyword evidence="3" id="KW-1185">Reference proteome</keyword>
<keyword evidence="1" id="KW-1133">Transmembrane helix</keyword>
<feature type="transmembrane region" description="Helical" evidence="1">
    <location>
        <begin position="6"/>
        <end position="26"/>
    </location>
</feature>
<comment type="caution">
    <text evidence="2">The sequence shown here is derived from an EMBL/GenBank/DDBJ whole genome shotgun (WGS) entry which is preliminary data.</text>
</comment>
<proteinExistence type="predicted"/>
<dbReference type="EMBL" id="NGKC01000015">
    <property type="protein sequence ID" value="RSU09950.1"/>
    <property type="molecule type" value="Genomic_DNA"/>
</dbReference>
<name>A0A430AP55_9ENTE</name>
<sequence>MEDLLQIVSVVCIVMLTYYLVQLIRFKLEKKHAIKKHFEGYTRQEQKHCRKMQSRYVLKRSKKCFILKSVIMLCGVLMLSLTAALPLLLKQIGFRYWYLAQLILFAITIPVSISYTNALKHFWKKYSKENPTNPLNVAQIRRTVIDGEKTHLTGFYCSAFALMCVVFPLVCYY</sequence>
<evidence type="ECO:0000313" key="3">
    <source>
        <dbReference type="Proteomes" id="UP000286773"/>
    </source>
</evidence>
<organism evidence="2 3">
    <name type="scientific">Vagococcus acidifermentans</name>
    <dbReference type="NCBI Taxonomy" id="564710"/>
    <lineage>
        <taxon>Bacteria</taxon>
        <taxon>Bacillati</taxon>
        <taxon>Bacillota</taxon>
        <taxon>Bacilli</taxon>
        <taxon>Lactobacillales</taxon>
        <taxon>Enterococcaceae</taxon>
        <taxon>Vagococcus</taxon>
    </lineage>
</organism>
<evidence type="ECO:0000256" key="1">
    <source>
        <dbReference type="SAM" id="Phobius"/>
    </source>
</evidence>
<keyword evidence="1" id="KW-0472">Membrane</keyword>